<dbReference type="InParanoid" id="Q238S2"/>
<dbReference type="InterPro" id="IPR013083">
    <property type="entry name" value="Znf_RING/FYVE/PHD"/>
</dbReference>
<organism evidence="8 9">
    <name type="scientific">Tetrahymena thermophila (strain SB210)</name>
    <dbReference type="NCBI Taxonomy" id="312017"/>
    <lineage>
        <taxon>Eukaryota</taxon>
        <taxon>Sar</taxon>
        <taxon>Alveolata</taxon>
        <taxon>Ciliophora</taxon>
        <taxon>Intramacronucleata</taxon>
        <taxon>Oligohymenophorea</taxon>
        <taxon>Hymenostomatida</taxon>
        <taxon>Tetrahymenina</taxon>
        <taxon>Tetrahymenidae</taxon>
        <taxon>Tetrahymena</taxon>
    </lineage>
</organism>
<evidence type="ECO:0000259" key="7">
    <source>
        <dbReference type="PROSITE" id="PS50178"/>
    </source>
</evidence>
<dbReference type="AlphaFoldDB" id="Q238S2"/>
<evidence type="ECO:0000313" key="9">
    <source>
        <dbReference type="Proteomes" id="UP000009168"/>
    </source>
</evidence>
<dbReference type="InterPro" id="IPR017455">
    <property type="entry name" value="Znf_FYVE-rel"/>
</dbReference>
<feature type="domain" description="FYVE-type" evidence="7">
    <location>
        <begin position="96"/>
        <end position="143"/>
    </location>
</feature>
<evidence type="ECO:0000256" key="4">
    <source>
        <dbReference type="PROSITE-ProRule" id="PRU00091"/>
    </source>
</evidence>
<dbReference type="HOGENOM" id="CLU_693538_0_0_1"/>
<dbReference type="InterPro" id="IPR000306">
    <property type="entry name" value="Znf_FYVE"/>
</dbReference>
<dbReference type="STRING" id="312017.Q238S2"/>
<dbReference type="CDD" id="cd00065">
    <property type="entry name" value="FYVE_like_SF"/>
    <property type="match status" value="1"/>
</dbReference>
<feature type="region of interest" description="Disordered" evidence="6">
    <location>
        <begin position="336"/>
        <end position="355"/>
    </location>
</feature>
<feature type="region of interest" description="Disordered" evidence="6">
    <location>
        <begin position="1"/>
        <end position="66"/>
    </location>
</feature>
<evidence type="ECO:0000256" key="2">
    <source>
        <dbReference type="ARBA" id="ARBA00022771"/>
    </source>
</evidence>
<dbReference type="RefSeq" id="XP_001013393.1">
    <property type="nucleotide sequence ID" value="XM_001013393.3"/>
</dbReference>
<dbReference type="Gene3D" id="3.30.40.10">
    <property type="entry name" value="Zinc/RING finger domain, C3HC4 (zinc finger)"/>
    <property type="match status" value="1"/>
</dbReference>
<feature type="coiled-coil region" evidence="5">
    <location>
        <begin position="162"/>
        <end position="284"/>
    </location>
</feature>
<dbReference type="SMART" id="SM00064">
    <property type="entry name" value="FYVE"/>
    <property type="match status" value="1"/>
</dbReference>
<evidence type="ECO:0000256" key="5">
    <source>
        <dbReference type="SAM" id="Coils"/>
    </source>
</evidence>
<evidence type="ECO:0000256" key="3">
    <source>
        <dbReference type="ARBA" id="ARBA00022833"/>
    </source>
</evidence>
<dbReference type="KEGG" id="tet:TTHERM_00450970"/>
<protein>
    <recommendedName>
        <fullName evidence="7">FYVE-type domain-containing protein</fullName>
    </recommendedName>
</protein>
<dbReference type="GeneID" id="7823996"/>
<accession>Q238S2</accession>
<keyword evidence="2 4" id="KW-0863">Zinc-finger</keyword>
<dbReference type="PROSITE" id="PS50178">
    <property type="entry name" value="ZF_FYVE"/>
    <property type="match status" value="1"/>
</dbReference>
<dbReference type="Proteomes" id="UP000009168">
    <property type="component" value="Unassembled WGS sequence"/>
</dbReference>
<dbReference type="OMA" id="MCGSSCC"/>
<reference evidence="9" key="1">
    <citation type="journal article" date="2006" name="PLoS Biol.">
        <title>Macronuclear genome sequence of the ciliate Tetrahymena thermophila, a model eukaryote.</title>
        <authorList>
            <person name="Eisen J.A."/>
            <person name="Coyne R.S."/>
            <person name="Wu M."/>
            <person name="Wu D."/>
            <person name="Thiagarajan M."/>
            <person name="Wortman J.R."/>
            <person name="Badger J.H."/>
            <person name="Ren Q."/>
            <person name="Amedeo P."/>
            <person name="Jones K.M."/>
            <person name="Tallon L.J."/>
            <person name="Delcher A.L."/>
            <person name="Salzberg S.L."/>
            <person name="Silva J.C."/>
            <person name="Haas B.J."/>
            <person name="Majoros W.H."/>
            <person name="Farzad M."/>
            <person name="Carlton J.M."/>
            <person name="Smith R.K. Jr."/>
            <person name="Garg J."/>
            <person name="Pearlman R.E."/>
            <person name="Karrer K.M."/>
            <person name="Sun L."/>
            <person name="Manning G."/>
            <person name="Elde N.C."/>
            <person name="Turkewitz A.P."/>
            <person name="Asai D.J."/>
            <person name="Wilkes D.E."/>
            <person name="Wang Y."/>
            <person name="Cai H."/>
            <person name="Collins K."/>
            <person name="Stewart B.A."/>
            <person name="Lee S.R."/>
            <person name="Wilamowska K."/>
            <person name="Weinberg Z."/>
            <person name="Ruzzo W.L."/>
            <person name="Wloga D."/>
            <person name="Gaertig J."/>
            <person name="Frankel J."/>
            <person name="Tsao C.-C."/>
            <person name="Gorovsky M.A."/>
            <person name="Keeling P.J."/>
            <person name="Waller R.F."/>
            <person name="Patron N.J."/>
            <person name="Cherry J.M."/>
            <person name="Stover N.A."/>
            <person name="Krieger C.J."/>
            <person name="del Toro C."/>
            <person name="Ryder H.F."/>
            <person name="Williamson S.C."/>
            <person name="Barbeau R.A."/>
            <person name="Hamilton E.P."/>
            <person name="Orias E."/>
        </authorList>
    </citation>
    <scope>NUCLEOTIDE SEQUENCE [LARGE SCALE GENOMIC DNA]</scope>
    <source>
        <strain evidence="9">SB210</strain>
    </source>
</reference>
<proteinExistence type="predicted"/>
<name>Q238S2_TETTS</name>
<sequence>MSFQDQKLVRKTKPSNSLNEGQMKQLQSAFMNESGDENGEYENQQTAINPHEPKRSKTIIQQNQSQDQSMIMDNIKVDSDKITFLSEKDFKFEKNCWVCKILFGKMNDRQHHCRLCSHSVCKICSQKRVNDNRVCDICFLKMKNVKGEKRKKKLLAAMKNFIKNLSTNITKGNEENKKLESKCKNLKDQSKIEEEKRQIELEILKSKLAQIQRSKETQEKKLREHENQLEVKKVDRQRRQDELNDYQTKQKIIVGDIKLQQDAYKSRYDQLNQLYQQKKDLQNQESFLRLPNYERAKRNDPENMCEAIIFLDNNDHRNGINHYNTVSNNNVFQSTSDSNNIDKHNTSQNYNQQKNDKTEYASSYNQGLMDADHEIIQHSSRKKNKGGSGKKTGTCLCD</sequence>
<dbReference type="eggNOG" id="KOG1818">
    <property type="taxonomic scope" value="Eukaryota"/>
</dbReference>
<keyword evidence="1" id="KW-0479">Metal-binding</keyword>
<dbReference type="OrthoDB" id="308897at2759"/>
<dbReference type="EMBL" id="GG662738">
    <property type="protein sequence ID" value="EAR93148.1"/>
    <property type="molecule type" value="Genomic_DNA"/>
</dbReference>
<keyword evidence="5" id="KW-0175">Coiled coil</keyword>
<keyword evidence="9" id="KW-1185">Reference proteome</keyword>
<feature type="region of interest" description="Disordered" evidence="6">
    <location>
        <begin position="378"/>
        <end position="398"/>
    </location>
</feature>
<evidence type="ECO:0000256" key="1">
    <source>
        <dbReference type="ARBA" id="ARBA00022723"/>
    </source>
</evidence>
<dbReference type="GO" id="GO:0008270">
    <property type="term" value="F:zinc ion binding"/>
    <property type="evidence" value="ECO:0007669"/>
    <property type="project" value="UniProtKB-KW"/>
</dbReference>
<dbReference type="InterPro" id="IPR011011">
    <property type="entry name" value="Znf_FYVE_PHD"/>
</dbReference>
<dbReference type="SUPFAM" id="SSF57903">
    <property type="entry name" value="FYVE/PHD zinc finger"/>
    <property type="match status" value="1"/>
</dbReference>
<keyword evidence="3" id="KW-0862">Zinc</keyword>
<feature type="compositionally biased region" description="Polar residues" evidence="6">
    <location>
        <begin position="14"/>
        <end position="31"/>
    </location>
</feature>
<gene>
    <name evidence="8" type="ORF">TTHERM_00450970</name>
</gene>
<evidence type="ECO:0000313" key="8">
    <source>
        <dbReference type="EMBL" id="EAR93148.1"/>
    </source>
</evidence>
<evidence type="ECO:0000256" key="6">
    <source>
        <dbReference type="SAM" id="MobiDB-lite"/>
    </source>
</evidence>